<feature type="region of interest" description="Disordered" evidence="1">
    <location>
        <begin position="495"/>
        <end position="531"/>
    </location>
</feature>
<evidence type="ECO:0008006" key="4">
    <source>
        <dbReference type="Google" id="ProtNLM"/>
    </source>
</evidence>
<dbReference type="RefSeq" id="WP_346758601.1">
    <property type="nucleotide sequence ID" value="NZ_JAUJEB010000002.1"/>
</dbReference>
<evidence type="ECO:0000256" key="1">
    <source>
        <dbReference type="SAM" id="MobiDB-lite"/>
    </source>
</evidence>
<accession>A0ABT8L690</accession>
<sequence length="818" mass="94188">MNPEKLFRQLFEAGTEQDVEEIIFANQDIFNDDSWHPLGKNQSNYSIVKNQQANPIAALIEKLTNSIDAILTKKCLEAGIDPKSAEAPRSINEAVQKFFGDDSTTWDMDSFRKKQAKEIQIVADGTPRNTSVIIYDNGEGQHPYKFEDTFLSLISGNKKNIHFVQGKYNMGGSGALVFCGKKRYQLIASKKYDGTGEFGFTLVREHPLSKDEQYDNKETWYEYLMIDGQIPRFQIDELDLKLFDRKFKTGSIIKLYSYQFPAGYAGFAQDLNQSINEYLFRPALPVYTIDNADRYPNNKILELDLFGLQRRLEQPNNNYVESISSWDSSNELFGKCKIKAYVFKAKLQKRNAKESKDVIRKRFFKNDMSVLFSLNGQVHGHFTSEFITRSLKLNLLKSHLLIHVDCTEMNYDFRKELFMASRDRLKDGEETKALRRFLATELSKKDSPLSEIEKLRKDSITADAGNTKELLKSFTKNLPMDSELMKLLNQTFKLDLATDKKPKNHNQPKKKKESKEEKHPFNPQRFPTHFNMKAASNNGVKAINIPRGTEKTIQFDTDVENTYFDRIEEPGEMKIALINYKPDDTKGGTDKGEPKAVEELFNINKSSPKDGKLRISLNPKAEVRVGDEIEMKVTLTAPGEDLEELFWTKITEPEAKKETVNKKEEGEPLGLPEFVLVYKEEKGDQNVITWDRLEAQTIEMNYDTVMYPLGKGDSELERIYINMDSNVFKSFMSKTKHPNEQQIKMAENKYISSVYFHTLFLYTITKNRGYQISKVLENKPNPDPVDVADYLKDVFDHFYSTFILNFGGMEEMMIGVGD</sequence>
<organism evidence="2 3">
    <name type="scientific">Agaribacillus aureus</name>
    <dbReference type="NCBI Taxonomy" id="3051825"/>
    <lineage>
        <taxon>Bacteria</taxon>
        <taxon>Pseudomonadati</taxon>
        <taxon>Bacteroidota</taxon>
        <taxon>Cytophagia</taxon>
        <taxon>Cytophagales</taxon>
        <taxon>Splendidivirgaceae</taxon>
        <taxon>Agaribacillus</taxon>
    </lineage>
</organism>
<evidence type="ECO:0000313" key="3">
    <source>
        <dbReference type="Proteomes" id="UP001172083"/>
    </source>
</evidence>
<feature type="compositionally biased region" description="Basic residues" evidence="1">
    <location>
        <begin position="502"/>
        <end position="512"/>
    </location>
</feature>
<reference evidence="2" key="1">
    <citation type="submission" date="2023-06" db="EMBL/GenBank/DDBJ databases">
        <title>Genomic of Agaribacillus aureum.</title>
        <authorList>
            <person name="Wang G."/>
        </authorList>
    </citation>
    <scope>NUCLEOTIDE SEQUENCE</scope>
    <source>
        <strain evidence="2">BMA12</strain>
    </source>
</reference>
<name>A0ABT8L690_9BACT</name>
<comment type="caution">
    <text evidence="2">The sequence shown here is derived from an EMBL/GenBank/DDBJ whole genome shotgun (WGS) entry which is preliminary data.</text>
</comment>
<dbReference type="Proteomes" id="UP001172083">
    <property type="component" value="Unassembled WGS sequence"/>
</dbReference>
<proteinExistence type="predicted"/>
<protein>
    <recommendedName>
        <fullName evidence="4">ATP-binding protein</fullName>
    </recommendedName>
</protein>
<gene>
    <name evidence="2" type="ORF">QQ020_14430</name>
</gene>
<keyword evidence="3" id="KW-1185">Reference proteome</keyword>
<evidence type="ECO:0000313" key="2">
    <source>
        <dbReference type="EMBL" id="MDN5213262.1"/>
    </source>
</evidence>
<dbReference type="EMBL" id="JAUJEB010000002">
    <property type="protein sequence ID" value="MDN5213262.1"/>
    <property type="molecule type" value="Genomic_DNA"/>
</dbReference>